<dbReference type="SUPFAM" id="SSF56672">
    <property type="entry name" value="DNA/RNA polymerases"/>
    <property type="match status" value="1"/>
</dbReference>
<dbReference type="InterPro" id="IPR021109">
    <property type="entry name" value="Peptidase_aspartic_dom_sf"/>
</dbReference>
<evidence type="ECO:0000313" key="4">
    <source>
        <dbReference type="Proteomes" id="UP000694393"/>
    </source>
</evidence>
<sequence length="288" mass="31587">VIGVSGKPFSVPLSTHAKVRIGPLTTEHAFLLSTGTPVNLLGRDLLCKLHATVECSPEGIRLLIPRSNLPYLQLALISSVNHKELPDNLKSLPETLWGWTSTEVGLLKSALPVIINVKSGKPPSVPHYPIPKDAEEGLQPIINSYISQGILIECLSPCNTPILPVKKPKLGKPVYRFVQDLRAINNYVIPRHPVVPNPATIISTIPATANWYTVVNLTADNLSLTRCSTLNPAMLMPNPNDSDPHHDCCKLIEFQEKPRMDLTDVPLQNPDYVLFTNESASVIKGLPY</sequence>
<evidence type="ECO:0000259" key="2">
    <source>
        <dbReference type="PROSITE" id="PS50175"/>
    </source>
</evidence>
<evidence type="ECO:0000313" key="3">
    <source>
        <dbReference type="Ensembl" id="ENSPCEP00000013823.1"/>
    </source>
</evidence>
<dbReference type="AlphaFoldDB" id="A0A8C8S4F1"/>
<dbReference type="Gene3D" id="3.30.70.270">
    <property type="match status" value="1"/>
</dbReference>
<proteinExistence type="predicted"/>
<dbReference type="InterPro" id="IPR043128">
    <property type="entry name" value="Rev_trsase/Diguanyl_cyclase"/>
</dbReference>
<dbReference type="Proteomes" id="UP000694393">
    <property type="component" value="Unplaced"/>
</dbReference>
<keyword evidence="1" id="KW-0378">Hydrolase</keyword>
<dbReference type="InterPro" id="IPR001995">
    <property type="entry name" value="Peptidase_A2_cat"/>
</dbReference>
<reference evidence="3" key="1">
    <citation type="submission" date="2025-08" db="UniProtKB">
        <authorList>
            <consortium name="Ensembl"/>
        </authorList>
    </citation>
    <scope>IDENTIFICATION</scope>
</reference>
<name>A0A8C8S4F1_9SAUR</name>
<dbReference type="Gene3D" id="2.40.70.10">
    <property type="entry name" value="Acid Proteases"/>
    <property type="match status" value="1"/>
</dbReference>
<reference evidence="3" key="2">
    <citation type="submission" date="2025-09" db="UniProtKB">
        <authorList>
            <consortium name="Ensembl"/>
        </authorList>
    </citation>
    <scope>IDENTIFICATION</scope>
</reference>
<dbReference type="GO" id="GO:0006508">
    <property type="term" value="P:proteolysis"/>
    <property type="evidence" value="ECO:0007669"/>
    <property type="project" value="InterPro"/>
</dbReference>
<dbReference type="PROSITE" id="PS50175">
    <property type="entry name" value="ASP_PROT_RETROV"/>
    <property type="match status" value="1"/>
</dbReference>
<dbReference type="GO" id="GO:0004190">
    <property type="term" value="F:aspartic-type endopeptidase activity"/>
    <property type="evidence" value="ECO:0007669"/>
    <property type="project" value="InterPro"/>
</dbReference>
<evidence type="ECO:0000256" key="1">
    <source>
        <dbReference type="ARBA" id="ARBA00022801"/>
    </source>
</evidence>
<dbReference type="SUPFAM" id="SSF50630">
    <property type="entry name" value="Acid proteases"/>
    <property type="match status" value="1"/>
</dbReference>
<dbReference type="Ensembl" id="ENSPCET00000014332.1">
    <property type="protein sequence ID" value="ENSPCEP00000013823.1"/>
    <property type="gene ID" value="ENSPCEG00000010978.1"/>
</dbReference>
<feature type="domain" description="Peptidase A2" evidence="2">
    <location>
        <begin position="30"/>
        <end position="45"/>
    </location>
</feature>
<organism evidence="3 4">
    <name type="scientific">Pelusios castaneus</name>
    <name type="common">West African mud turtle</name>
    <dbReference type="NCBI Taxonomy" id="367368"/>
    <lineage>
        <taxon>Eukaryota</taxon>
        <taxon>Metazoa</taxon>
        <taxon>Chordata</taxon>
        <taxon>Craniata</taxon>
        <taxon>Vertebrata</taxon>
        <taxon>Euteleostomi</taxon>
        <taxon>Archelosauria</taxon>
        <taxon>Testudinata</taxon>
        <taxon>Testudines</taxon>
        <taxon>Pleurodira</taxon>
        <taxon>Pelomedusidae</taxon>
        <taxon>Pelusios</taxon>
    </lineage>
</organism>
<dbReference type="InterPro" id="IPR043502">
    <property type="entry name" value="DNA/RNA_pol_sf"/>
</dbReference>
<dbReference type="PANTHER" id="PTHR33064:SF29">
    <property type="entry name" value="PEPTIDASE A2 DOMAIN-CONTAINING PROTEIN-RELATED"/>
    <property type="match status" value="1"/>
</dbReference>
<dbReference type="PANTHER" id="PTHR33064">
    <property type="entry name" value="POL PROTEIN"/>
    <property type="match status" value="1"/>
</dbReference>
<accession>A0A8C8S4F1</accession>
<dbReference type="InterPro" id="IPR051320">
    <property type="entry name" value="Viral_Replic_Matur_Polypro"/>
</dbReference>
<keyword evidence="4" id="KW-1185">Reference proteome</keyword>
<dbReference type="Gene3D" id="3.10.10.10">
    <property type="entry name" value="HIV Type 1 Reverse Transcriptase, subunit A, domain 1"/>
    <property type="match status" value="1"/>
</dbReference>
<protein>
    <recommendedName>
        <fullName evidence="2">Peptidase A2 domain-containing protein</fullName>
    </recommendedName>
</protein>